<protein>
    <submittedName>
        <fullName evidence="1">Uncharacterized protein</fullName>
    </submittedName>
</protein>
<gene>
    <name evidence="1" type="ORF">F4693_002319</name>
</gene>
<dbReference type="Proteomes" id="UP000522313">
    <property type="component" value="Unassembled WGS sequence"/>
</dbReference>
<name>A0A7X0JF11_9SPHN</name>
<dbReference type="RefSeq" id="WP_184506114.1">
    <property type="nucleotide sequence ID" value="NZ_JACHBT010000012.1"/>
</dbReference>
<dbReference type="EMBL" id="JACHBT010000012">
    <property type="protein sequence ID" value="MBB6505331.1"/>
    <property type="molecule type" value="Genomic_DNA"/>
</dbReference>
<organism evidence="1 2">
    <name type="scientific">Sphingomonas endophytica</name>
    <dbReference type="NCBI Taxonomy" id="869719"/>
    <lineage>
        <taxon>Bacteria</taxon>
        <taxon>Pseudomonadati</taxon>
        <taxon>Pseudomonadota</taxon>
        <taxon>Alphaproteobacteria</taxon>
        <taxon>Sphingomonadales</taxon>
        <taxon>Sphingomonadaceae</taxon>
        <taxon>Sphingomonas</taxon>
    </lineage>
</organism>
<sequence>MKAEVTESDGVILIDVQQPGACALALEVNEAIDLAQQLLRAVVEASKIAPFDPRFIRS</sequence>
<dbReference type="AlphaFoldDB" id="A0A7X0JF11"/>
<comment type="caution">
    <text evidence="1">The sequence shown here is derived from an EMBL/GenBank/DDBJ whole genome shotgun (WGS) entry which is preliminary data.</text>
</comment>
<proteinExistence type="predicted"/>
<reference evidence="1 2" key="2">
    <citation type="submission" date="2020-08" db="EMBL/GenBank/DDBJ databases">
        <authorList>
            <person name="Partida-Martinez L."/>
            <person name="Huntemann M."/>
            <person name="Clum A."/>
            <person name="Wang J."/>
            <person name="Palaniappan K."/>
            <person name="Ritter S."/>
            <person name="Chen I.-M."/>
            <person name="Stamatis D."/>
            <person name="Reddy T."/>
            <person name="O'Malley R."/>
            <person name="Daum C."/>
            <person name="Shapiro N."/>
            <person name="Ivanova N."/>
            <person name="Kyrpides N."/>
            <person name="Woyke T."/>
        </authorList>
    </citation>
    <scope>NUCLEOTIDE SEQUENCE [LARGE SCALE GENOMIC DNA]</scope>
    <source>
        <strain evidence="1 2">AS3.13</strain>
    </source>
</reference>
<evidence type="ECO:0000313" key="1">
    <source>
        <dbReference type="EMBL" id="MBB6505331.1"/>
    </source>
</evidence>
<evidence type="ECO:0000313" key="2">
    <source>
        <dbReference type="Proteomes" id="UP000522313"/>
    </source>
</evidence>
<reference evidence="1 2" key="1">
    <citation type="submission" date="2020-08" db="EMBL/GenBank/DDBJ databases">
        <title>The Agave Microbiome: Exploring the role of microbial communities in plant adaptations to desert environments.</title>
        <authorList>
            <person name="Partida-Martinez L.P."/>
        </authorList>
    </citation>
    <scope>NUCLEOTIDE SEQUENCE [LARGE SCALE GENOMIC DNA]</scope>
    <source>
        <strain evidence="1 2">AS3.13</strain>
    </source>
</reference>
<accession>A0A7X0JF11</accession>